<proteinExistence type="predicted"/>
<keyword evidence="2" id="KW-1185">Reference proteome</keyword>
<protein>
    <submittedName>
        <fullName evidence="3">Uncharacterized protein LOC113793913</fullName>
    </submittedName>
</protein>
<dbReference type="InParanoid" id="A0A6P6Y2S4"/>
<evidence type="ECO:0000313" key="2">
    <source>
        <dbReference type="Proteomes" id="UP000515146"/>
    </source>
</evidence>
<gene>
    <name evidence="3" type="primary">LOC113793913</name>
</gene>
<evidence type="ECO:0000313" key="3">
    <source>
        <dbReference type="RefSeq" id="XP_027199788.1"/>
    </source>
</evidence>
<evidence type="ECO:0000256" key="1">
    <source>
        <dbReference type="SAM" id="MobiDB-lite"/>
    </source>
</evidence>
<reference evidence="3" key="1">
    <citation type="submission" date="2025-08" db="UniProtKB">
        <authorList>
            <consortium name="RefSeq"/>
        </authorList>
    </citation>
    <scope>IDENTIFICATION</scope>
    <source>
        <strain evidence="3">Airmid</strain>
    </source>
</reference>
<dbReference type="KEGG" id="dpte:113793913"/>
<feature type="region of interest" description="Disordered" evidence="1">
    <location>
        <begin position="161"/>
        <end position="211"/>
    </location>
</feature>
<accession>A0A6P6Y2S4</accession>
<dbReference type="AlphaFoldDB" id="A0A6P6Y2S4"/>
<name>A0A6P6Y2S4_DERPT</name>
<organism evidence="2 3">
    <name type="scientific">Dermatophagoides pteronyssinus</name>
    <name type="common">European house dust mite</name>
    <dbReference type="NCBI Taxonomy" id="6956"/>
    <lineage>
        <taxon>Eukaryota</taxon>
        <taxon>Metazoa</taxon>
        <taxon>Ecdysozoa</taxon>
        <taxon>Arthropoda</taxon>
        <taxon>Chelicerata</taxon>
        <taxon>Arachnida</taxon>
        <taxon>Acari</taxon>
        <taxon>Acariformes</taxon>
        <taxon>Sarcoptiformes</taxon>
        <taxon>Astigmata</taxon>
        <taxon>Psoroptidia</taxon>
        <taxon>Analgoidea</taxon>
        <taxon>Pyroglyphidae</taxon>
        <taxon>Dermatophagoidinae</taxon>
        <taxon>Dermatophagoides</taxon>
    </lineage>
</organism>
<dbReference type="Proteomes" id="UP000515146">
    <property type="component" value="Unplaced"/>
</dbReference>
<dbReference type="RefSeq" id="XP_027199788.1">
    <property type="nucleotide sequence ID" value="XM_027343987.1"/>
</dbReference>
<sequence>MSSNTDYQQFHALSLGKCIVTDPMAKTAVKMATRNIVRRMLDNQNYRRRNRYLRSKFGIDSTSSSSTEVIIEIYSNRLLIRNRPSLLIEDSSNDSVIEWQQKHISSCFVLREDKRIISIVAFNPEMIQMEANVFILADKQIVRHLMEILYKMLIKNNSLINNNNADDDANTSGDSLIDDKNDEDDQPQKHHHHYHQQQTSNDNNLQQLIHL</sequence>
<dbReference type="Gene3D" id="2.30.29.30">
    <property type="entry name" value="Pleckstrin-homology domain (PH domain)/Phosphotyrosine-binding domain (PTB)"/>
    <property type="match status" value="1"/>
</dbReference>
<dbReference type="OMA" id="HNRIERA"/>
<dbReference type="SUPFAM" id="SSF50729">
    <property type="entry name" value="PH domain-like"/>
    <property type="match status" value="1"/>
</dbReference>
<feature type="compositionally biased region" description="Polar residues" evidence="1">
    <location>
        <begin position="199"/>
        <end position="211"/>
    </location>
</feature>
<dbReference type="InterPro" id="IPR011993">
    <property type="entry name" value="PH-like_dom_sf"/>
</dbReference>
<dbReference type="OrthoDB" id="6514247at2759"/>